<dbReference type="InterPro" id="IPR013088">
    <property type="entry name" value="Znf_NHR/GATA"/>
</dbReference>
<dbReference type="Pfam" id="PF00320">
    <property type="entry name" value="GATA"/>
    <property type="match status" value="1"/>
</dbReference>
<proteinExistence type="predicted"/>
<organism evidence="6 7">
    <name type="scientific">[Candida] anglica</name>
    <dbReference type="NCBI Taxonomy" id="148631"/>
    <lineage>
        <taxon>Eukaryota</taxon>
        <taxon>Fungi</taxon>
        <taxon>Dikarya</taxon>
        <taxon>Ascomycota</taxon>
        <taxon>Saccharomycotina</taxon>
        <taxon>Pichiomycetes</taxon>
        <taxon>Debaryomycetaceae</taxon>
        <taxon>Kurtzmaniella</taxon>
    </lineage>
</organism>
<name>A0ABP0ECW0_9ASCO</name>
<evidence type="ECO:0000313" key="6">
    <source>
        <dbReference type="EMBL" id="CAK7904435.1"/>
    </source>
</evidence>
<dbReference type="EMBL" id="OZ004256">
    <property type="protein sequence ID" value="CAK7904435.1"/>
    <property type="molecule type" value="Genomic_DNA"/>
</dbReference>
<dbReference type="InterPro" id="IPR051140">
    <property type="entry name" value="GATA_TF"/>
</dbReference>
<accession>A0ABP0ECW0</accession>
<dbReference type="PANTHER" id="PTHR45658">
    <property type="entry name" value="GATA TRANSCRIPTION FACTOR"/>
    <property type="match status" value="1"/>
</dbReference>
<dbReference type="SUPFAM" id="SSF57716">
    <property type="entry name" value="Glucocorticoid receptor-like (DNA-binding domain)"/>
    <property type="match status" value="1"/>
</dbReference>
<dbReference type="SMART" id="SM00401">
    <property type="entry name" value="ZnF_GATA"/>
    <property type="match status" value="1"/>
</dbReference>
<dbReference type="PROSITE" id="PS50114">
    <property type="entry name" value="GATA_ZN_FINGER_2"/>
    <property type="match status" value="1"/>
</dbReference>
<evidence type="ECO:0000256" key="4">
    <source>
        <dbReference type="PROSITE-ProRule" id="PRU00094"/>
    </source>
</evidence>
<dbReference type="PANTHER" id="PTHR45658:SF18">
    <property type="entry name" value="PROTEIN GAT2"/>
    <property type="match status" value="1"/>
</dbReference>
<dbReference type="Proteomes" id="UP001497600">
    <property type="component" value="Chromosome D"/>
</dbReference>
<evidence type="ECO:0000256" key="2">
    <source>
        <dbReference type="ARBA" id="ARBA00022771"/>
    </source>
</evidence>
<dbReference type="PROSITE" id="PS00344">
    <property type="entry name" value="GATA_ZN_FINGER_1"/>
    <property type="match status" value="1"/>
</dbReference>
<reference evidence="6 7" key="1">
    <citation type="submission" date="2024-01" db="EMBL/GenBank/DDBJ databases">
        <authorList>
            <consortium name="Genoscope - CEA"/>
            <person name="William W."/>
        </authorList>
    </citation>
    <scope>NUCLEOTIDE SEQUENCE [LARGE SCALE GENOMIC DNA]</scope>
    <source>
        <strain evidence="6 7">29B2s-10</strain>
    </source>
</reference>
<evidence type="ECO:0000259" key="5">
    <source>
        <dbReference type="PROSITE" id="PS50114"/>
    </source>
</evidence>
<gene>
    <name evidence="6" type="ORF">CAAN4_D09384</name>
</gene>
<sequence length="361" mass="40909">MTYFETRLEYSQQPTNSFKLPSFGELTKHLNCKDIDVTNGGKTVLGYPCEVVCQETYPQDFQFPRKMPEKSVKSSTTVDSNCKPQEIIVLNSLGYVLHQCRKIHRLMFELDCEFQSLLRTSKPPGLEFLPYGNLHFILKLDFRYFVKRMPLDTLKQDLPQFISIFKQVEQFRGGCWWSQPPEVVNKDLTAAPIKKKSIDPKPKGPTMFFHRKVESSPGRMQQTGKCSRKHLKQRGSTMSICTRSSRRQSISGPSGDLVDINIDANKLVASVDAIASVQNPVTTPSCGLHNELSVAAKPLKCRHCGSEKSPEWRRGPEGKQTLCNACGLFFSKLARKYGPGRAAEIMKERRLVANPHRGCKY</sequence>
<keyword evidence="3" id="KW-0862">Zinc</keyword>
<keyword evidence="7" id="KW-1185">Reference proteome</keyword>
<feature type="domain" description="GATA-type" evidence="5">
    <location>
        <begin position="295"/>
        <end position="349"/>
    </location>
</feature>
<dbReference type="InterPro" id="IPR000679">
    <property type="entry name" value="Znf_GATA"/>
</dbReference>
<evidence type="ECO:0000256" key="1">
    <source>
        <dbReference type="ARBA" id="ARBA00022723"/>
    </source>
</evidence>
<dbReference type="CDD" id="cd00202">
    <property type="entry name" value="ZnF_GATA"/>
    <property type="match status" value="1"/>
</dbReference>
<protein>
    <recommendedName>
        <fullName evidence="5">GATA-type domain-containing protein</fullName>
    </recommendedName>
</protein>
<evidence type="ECO:0000256" key="3">
    <source>
        <dbReference type="ARBA" id="ARBA00022833"/>
    </source>
</evidence>
<evidence type="ECO:0000313" key="7">
    <source>
        <dbReference type="Proteomes" id="UP001497600"/>
    </source>
</evidence>
<keyword evidence="1" id="KW-0479">Metal-binding</keyword>
<dbReference type="Gene3D" id="3.30.50.10">
    <property type="entry name" value="Erythroid Transcription Factor GATA-1, subunit A"/>
    <property type="match status" value="1"/>
</dbReference>
<keyword evidence="2 4" id="KW-0863">Zinc-finger</keyword>